<evidence type="ECO:0000313" key="3">
    <source>
        <dbReference type="Proteomes" id="UP000503297"/>
    </source>
</evidence>
<dbReference type="PROSITE" id="PS51671">
    <property type="entry name" value="ACT"/>
    <property type="match status" value="1"/>
</dbReference>
<dbReference type="AlphaFoldDB" id="A0A6M8IZ17"/>
<sequence length="141" mass="14919">MKQVTVFLSNEHGRLLGMTEALADAGVNQRALVIADTAEYGVARLLCDAPERAVHALNQAGYRARLVDVIGVRVSDEAGGLAPALRALSEADVNIEYLYCISVGQGHALDVVKADDRDRAAAALRAAGFQLVDDMATINEG</sequence>
<dbReference type="PANTHER" id="PTHR40099:SF1">
    <property type="entry name" value="ACETOLACTATE SYNTHASE, SMALL SUBUNIT"/>
    <property type="match status" value="1"/>
</dbReference>
<dbReference type="InterPro" id="IPR002912">
    <property type="entry name" value="ACT_dom"/>
</dbReference>
<dbReference type="InterPro" id="IPR045739">
    <property type="entry name" value="ACT_dom_pair"/>
</dbReference>
<dbReference type="InterPro" id="IPR045865">
    <property type="entry name" value="ACT-like_dom_sf"/>
</dbReference>
<evidence type="ECO:0000313" key="2">
    <source>
        <dbReference type="EMBL" id="QKF06960.1"/>
    </source>
</evidence>
<proteinExistence type="predicted"/>
<evidence type="ECO:0000259" key="1">
    <source>
        <dbReference type="PROSITE" id="PS51671"/>
    </source>
</evidence>
<dbReference type="KEGG" id="bwa:HLV38_01595"/>
<dbReference type="EMBL" id="CP053716">
    <property type="protein sequence ID" value="QKF06960.1"/>
    <property type="molecule type" value="Genomic_DNA"/>
</dbReference>
<keyword evidence="3" id="KW-1185">Reference proteome</keyword>
<accession>A0A6M8IZ17</accession>
<name>A0A6M8IZ17_9ACTN</name>
<dbReference type="Gene3D" id="3.30.2130.10">
    <property type="entry name" value="VC0802-like"/>
    <property type="match status" value="1"/>
</dbReference>
<protein>
    <submittedName>
        <fullName evidence="2">Amino acid-binding protein</fullName>
    </submittedName>
</protein>
<dbReference type="Pfam" id="PF19571">
    <property type="entry name" value="ACT_8"/>
    <property type="match status" value="1"/>
</dbReference>
<dbReference type="RefSeq" id="WP_173163695.1">
    <property type="nucleotide sequence ID" value="NZ_CP053716.1"/>
</dbReference>
<dbReference type="SUPFAM" id="SSF55021">
    <property type="entry name" value="ACT-like"/>
    <property type="match status" value="2"/>
</dbReference>
<reference evidence="3" key="1">
    <citation type="submission" date="2020-05" db="EMBL/GenBank/DDBJ databases">
        <title>Novel species in genus Nocardioides.</title>
        <authorList>
            <person name="Zhang G."/>
        </authorList>
    </citation>
    <scope>NUCLEOTIDE SEQUENCE [LARGE SCALE GENOMIC DNA]</scope>
    <source>
        <strain evidence="3">zg-1050</strain>
    </source>
</reference>
<organism evidence="2 3">
    <name type="scientific">Berryella wangjianweii</name>
    <dbReference type="NCBI Taxonomy" id="2734634"/>
    <lineage>
        <taxon>Bacteria</taxon>
        <taxon>Bacillati</taxon>
        <taxon>Actinomycetota</taxon>
        <taxon>Coriobacteriia</taxon>
        <taxon>Eggerthellales</taxon>
        <taxon>Eggerthellaceae</taxon>
        <taxon>Berryella</taxon>
    </lineage>
</organism>
<dbReference type="PANTHER" id="PTHR40099">
    <property type="entry name" value="ACETOLACTATE SYNTHASE, SMALL SUBUNIT"/>
    <property type="match status" value="1"/>
</dbReference>
<feature type="domain" description="ACT" evidence="1">
    <location>
        <begin position="69"/>
        <end position="141"/>
    </location>
</feature>
<dbReference type="Proteomes" id="UP000503297">
    <property type="component" value="Chromosome"/>
</dbReference>
<gene>
    <name evidence="2" type="ORF">HLV38_01595</name>
</gene>